<evidence type="ECO:0000313" key="1">
    <source>
        <dbReference type="EMBL" id="UQX11316.1"/>
    </source>
</evidence>
<dbReference type="Proteomes" id="UP001056610">
    <property type="component" value="Chromosome"/>
</dbReference>
<proteinExistence type="predicted"/>
<keyword evidence="2" id="KW-1185">Reference proteome</keyword>
<evidence type="ECO:0000313" key="2">
    <source>
        <dbReference type="Proteomes" id="UP001056610"/>
    </source>
</evidence>
<organism evidence="1 2">
    <name type="scientific">Candidatus Mycobacterium methanotrophicum</name>
    <dbReference type="NCBI Taxonomy" id="2943498"/>
    <lineage>
        <taxon>Bacteria</taxon>
        <taxon>Bacillati</taxon>
        <taxon>Actinomycetota</taxon>
        <taxon>Actinomycetes</taxon>
        <taxon>Mycobacteriales</taxon>
        <taxon>Mycobacteriaceae</taxon>
        <taxon>Mycobacterium</taxon>
    </lineage>
</organism>
<accession>A0ABY4QN85</accession>
<dbReference type="RefSeq" id="WP_219070890.1">
    <property type="nucleotide sequence ID" value="NZ_CAJUXY010000147.1"/>
</dbReference>
<name>A0ABY4QN85_9MYCO</name>
<gene>
    <name evidence="1" type="ORF">M5I08_01895</name>
</gene>
<reference evidence="1" key="1">
    <citation type="submission" date="2022-05" db="EMBL/GenBank/DDBJ databases">
        <title>A methanotrophic Mycobacterium dominates a cave microbial ecosystem.</title>
        <authorList>
            <person name="Van Spanning R.J.M."/>
            <person name="Guan Q."/>
            <person name="Melkonian C."/>
            <person name="Gallant J."/>
            <person name="Polerecky L."/>
            <person name="Flot J.-F."/>
            <person name="Brandt B.W."/>
            <person name="Braster M."/>
            <person name="Iturbe Espinoza P."/>
            <person name="Aerts J."/>
            <person name="Meima-Franke M."/>
            <person name="Piersma S.R."/>
            <person name="Bunduc C."/>
            <person name="Ummels R."/>
            <person name="Pain A."/>
            <person name="Fleming E.J."/>
            <person name="van der Wel N."/>
            <person name="Gherman V.D."/>
            <person name="Sarbu S.M."/>
            <person name="Bodelier P.L.E."/>
            <person name="Bitter W."/>
        </authorList>
    </citation>
    <scope>NUCLEOTIDE SEQUENCE</scope>
    <source>
        <strain evidence="1">Sulfur Cave</strain>
    </source>
</reference>
<protein>
    <submittedName>
        <fullName evidence="1">Uncharacterized protein</fullName>
    </submittedName>
</protein>
<sequence>MTRRGIAVARLRDEHPLTSARACQVARALIDAAEECERMNEADGET</sequence>
<dbReference type="EMBL" id="CP097320">
    <property type="protein sequence ID" value="UQX11316.1"/>
    <property type="molecule type" value="Genomic_DNA"/>
</dbReference>